<sequence length="946" mass="105383">MTQPATHWLLHLETLRPYLSGRDHRGKKGSLRWLEAAIAERGGKAGTVRNILYKDLGAPEEKLRLFEVIAELYQEAGLEPPTPPVELGVESARRSLGRDKRRILRLFTKALHQGQCPQIVVVGGAATGKGVLLSAVQKAVPKSLMVNLGGELAQQLYPLSERLEVQERLEALLAQFSPTQPYALKAALQGELRQALAEAINRQGLPLLLRAEAYGQLSGLPLRNLEGERVNLSVWLEPLLGALSVPYLVALTEPPPTLPYQILSPPTREESRRFVKDQLPDLPAERVDALVNQAGRNFGELQRLVLLEIAMAAAHTRPQAKNHSADLSQDPKLRPILQALAVLSPEADPAVPIPLLEQALGRRLEQLSQAERALFQPVGEGQVRPTLRNLLPTHIPEKEAQRLHRLALRYFSGGNLFRQLYHARGANELEFLLELLAQDPSRLSLMPGLWAESAGWSRVAERQRRGLDGPSLRERLATILVRYRAVLGQYAHPEALEALELLTQSPDPELRTWARVKAAEAQIDAGDYARALEEAPLEPELQGEVEAEGLLVRAALERWRGDYARAEGYVRRALALPTPPFLSDRVWLWQGLVAKDAGRFEEALEALSRVGHEPLLVGRARYQMGDLLMRIGRAEEAARHIREALENLETHHAPREEIARVRARLGTAYRRLGQYEEAARLLYQAIQEAPDPFTRTRAQSEASILESARGHPWEALQLAALAERYLRTTPERPSEARYRHLRTRLRLATAYWVAETNNPYRAPFRGGGKAPKALELLEALWAELREEATSSDRYTALRLDTAQMLALLKPAEEAQSLLRPFLGLSDAYHRTQARLSYAEALCRSGKWGEVLAQLLQMDPTANLPDPGLRAWRIALEAQALLGLGQEEAARRRTLDACSLPEPFRVQVGRVLGALWPVEALEAWIGTLAPLTPADALAIWLATASHP</sequence>
<gene>
    <name evidence="2" type="ordered locus">Mesil_1008</name>
</gene>
<dbReference type="eggNOG" id="COG0457">
    <property type="taxonomic scope" value="Bacteria"/>
</dbReference>
<dbReference type="PANTHER" id="PTHR12558:SF13">
    <property type="entry name" value="CELL DIVISION CYCLE PROTEIN 27 HOMOLOG"/>
    <property type="match status" value="1"/>
</dbReference>
<dbReference type="SUPFAM" id="SSF48452">
    <property type="entry name" value="TPR-like"/>
    <property type="match status" value="1"/>
</dbReference>
<proteinExistence type="predicted"/>
<dbReference type="PANTHER" id="PTHR12558">
    <property type="entry name" value="CELL DIVISION CYCLE 16,23,27"/>
    <property type="match status" value="1"/>
</dbReference>
<dbReference type="Pfam" id="PF13424">
    <property type="entry name" value="TPR_12"/>
    <property type="match status" value="1"/>
</dbReference>
<evidence type="ECO:0000256" key="1">
    <source>
        <dbReference type="PROSITE-ProRule" id="PRU00339"/>
    </source>
</evidence>
<dbReference type="AlphaFoldDB" id="D7BCN0"/>
<evidence type="ECO:0000313" key="2">
    <source>
        <dbReference type="EMBL" id="ADH62915.1"/>
    </source>
</evidence>
<keyword evidence="3" id="KW-1185">Reference proteome</keyword>
<keyword evidence="1" id="KW-0802">TPR repeat</keyword>
<dbReference type="EMBL" id="CP002042">
    <property type="protein sequence ID" value="ADH62915.1"/>
    <property type="molecule type" value="Genomic_DNA"/>
</dbReference>
<dbReference type="Proteomes" id="UP000001916">
    <property type="component" value="Chromosome"/>
</dbReference>
<dbReference type="SMART" id="SM00028">
    <property type="entry name" value="TPR"/>
    <property type="match status" value="3"/>
</dbReference>
<dbReference type="HOGENOM" id="CLU_314187_0_0_0"/>
<dbReference type="RefSeq" id="WP_013157497.1">
    <property type="nucleotide sequence ID" value="NC_014212.1"/>
</dbReference>
<reference evidence="2 3" key="1">
    <citation type="journal article" date="2010" name="Stand. Genomic Sci.">
        <title>Complete genome sequence of Meiothermus silvanus type strain (VI-R2).</title>
        <authorList>
            <person name="Sikorski J."/>
            <person name="Tindall B.J."/>
            <person name="Lowry S."/>
            <person name="Lucas S."/>
            <person name="Nolan M."/>
            <person name="Copeland A."/>
            <person name="Glavina Del Rio T."/>
            <person name="Tice H."/>
            <person name="Cheng J.F."/>
            <person name="Han C."/>
            <person name="Pitluck S."/>
            <person name="Liolios K."/>
            <person name="Ivanova N."/>
            <person name="Mavromatis K."/>
            <person name="Mikhailova N."/>
            <person name="Pati A."/>
            <person name="Goodwin L."/>
            <person name="Chen A."/>
            <person name="Palaniappan K."/>
            <person name="Land M."/>
            <person name="Hauser L."/>
            <person name="Chang Y.J."/>
            <person name="Jeffries C.D."/>
            <person name="Rohde M."/>
            <person name="Goker M."/>
            <person name="Woyke T."/>
            <person name="Bristow J."/>
            <person name="Eisen J.A."/>
            <person name="Markowitz V."/>
            <person name="Hugenholtz P."/>
            <person name="Kyrpides N.C."/>
            <person name="Klenk H.P."/>
            <person name="Lapidus A."/>
        </authorList>
    </citation>
    <scope>NUCLEOTIDE SEQUENCE [LARGE SCALE GENOMIC DNA]</scope>
    <source>
        <strain evidence="3">ATCC 700542 / DSM 9946 / VI-R2</strain>
    </source>
</reference>
<dbReference type="PROSITE" id="PS50293">
    <property type="entry name" value="TPR_REGION"/>
    <property type="match status" value="1"/>
</dbReference>
<feature type="repeat" description="TPR" evidence="1">
    <location>
        <begin position="659"/>
        <end position="692"/>
    </location>
</feature>
<dbReference type="Gene3D" id="1.25.40.10">
    <property type="entry name" value="Tetratricopeptide repeat domain"/>
    <property type="match status" value="1"/>
</dbReference>
<accession>D7BCN0</accession>
<dbReference type="OrthoDB" id="28678at2"/>
<organism evidence="2 3">
    <name type="scientific">Allomeiothermus silvanus (strain ATCC 700542 / DSM 9946 / NBRC 106475 / NCIMB 13440 / VI-R2)</name>
    <name type="common">Thermus silvanus</name>
    <dbReference type="NCBI Taxonomy" id="526227"/>
    <lineage>
        <taxon>Bacteria</taxon>
        <taxon>Thermotogati</taxon>
        <taxon>Deinococcota</taxon>
        <taxon>Deinococci</taxon>
        <taxon>Thermales</taxon>
        <taxon>Thermaceae</taxon>
        <taxon>Allomeiothermus</taxon>
    </lineage>
</organism>
<protein>
    <submittedName>
        <fullName evidence="2">TPR repeat-containing protein</fullName>
    </submittedName>
</protein>
<dbReference type="InterPro" id="IPR011990">
    <property type="entry name" value="TPR-like_helical_dom_sf"/>
</dbReference>
<evidence type="ECO:0000313" key="3">
    <source>
        <dbReference type="Proteomes" id="UP000001916"/>
    </source>
</evidence>
<dbReference type="PROSITE" id="PS50005">
    <property type="entry name" value="TPR"/>
    <property type="match status" value="1"/>
</dbReference>
<dbReference type="STRING" id="526227.Mesil_1008"/>
<dbReference type="InterPro" id="IPR019734">
    <property type="entry name" value="TPR_rpt"/>
</dbReference>
<dbReference type="KEGG" id="msv:Mesil_1008"/>
<name>D7BCN0_ALLS1</name>